<evidence type="ECO:0000256" key="4">
    <source>
        <dbReference type="ARBA" id="ARBA00022729"/>
    </source>
</evidence>
<keyword evidence="7" id="KW-1133">Transmembrane helix</keyword>
<reference evidence="9" key="1">
    <citation type="submission" date="2018-08" db="EMBL/GenBank/DDBJ databases">
        <authorList>
            <person name="Mao J."/>
        </authorList>
    </citation>
    <scope>NUCLEOTIDE SEQUENCE</scope>
</reference>
<feature type="transmembrane region" description="Helical" evidence="7">
    <location>
        <begin position="7"/>
        <end position="28"/>
    </location>
</feature>
<dbReference type="InterPro" id="IPR036438">
    <property type="entry name" value="Insulin-like_sf"/>
</dbReference>
<proteinExistence type="evidence at transcript level"/>
<dbReference type="InterPro" id="IPR022353">
    <property type="entry name" value="Insulin_CS"/>
</dbReference>
<keyword evidence="7" id="KW-0472">Membrane</keyword>
<name>A0A482PFM1_CHRPA</name>
<keyword evidence="5" id="KW-1015">Disulfide bond</keyword>
<organism evidence="9">
    <name type="scientific">Chrysopa pallens</name>
    <name type="common">Green lacewing</name>
    <name type="synonym">Hemerobius pallens</name>
    <dbReference type="NCBI Taxonomy" id="417485"/>
    <lineage>
        <taxon>Eukaryota</taxon>
        <taxon>Metazoa</taxon>
        <taxon>Ecdysozoa</taxon>
        <taxon>Arthropoda</taxon>
        <taxon>Hexapoda</taxon>
        <taxon>Insecta</taxon>
        <taxon>Pterygota</taxon>
        <taxon>Neoptera</taxon>
        <taxon>Endopterygota</taxon>
        <taxon>Neuroptera</taxon>
        <taxon>Hemerobiiformia</taxon>
        <taxon>Chrysopidae</taxon>
        <taxon>Chrysopinae</taxon>
        <taxon>Chrysopa</taxon>
    </lineage>
</organism>
<keyword evidence="6" id="KW-0964">Secreted</keyword>
<accession>A0A482PFM1</accession>
<dbReference type="PANTHER" id="PTHR13647">
    <property type="entry name" value="INSULIN-LIKE PEPTIDE 2-RELATED"/>
    <property type="match status" value="1"/>
</dbReference>
<dbReference type="Pfam" id="PF00049">
    <property type="entry name" value="Insulin"/>
    <property type="match status" value="1"/>
</dbReference>
<evidence type="ECO:0000259" key="8">
    <source>
        <dbReference type="SMART" id="SM00078"/>
    </source>
</evidence>
<dbReference type="PROSITE" id="PS00262">
    <property type="entry name" value="INSULIN"/>
    <property type="match status" value="1"/>
</dbReference>
<comment type="subcellular location">
    <subcellularLocation>
        <location evidence="6">Secreted</location>
    </subcellularLocation>
</comment>
<keyword evidence="3" id="KW-0165">Cleavage on pair of basic residues</keyword>
<dbReference type="PRINTS" id="PR00276">
    <property type="entry name" value="INSULINFAMLY"/>
</dbReference>
<keyword evidence="4" id="KW-0732">Signal</keyword>
<evidence type="ECO:0000256" key="3">
    <source>
        <dbReference type="ARBA" id="ARBA00022685"/>
    </source>
</evidence>
<dbReference type="AlphaFoldDB" id="A0A482PFM1"/>
<dbReference type="Gene3D" id="1.10.100.10">
    <property type="entry name" value="Insulin-like"/>
    <property type="match status" value="1"/>
</dbReference>
<dbReference type="GO" id="GO:0005179">
    <property type="term" value="F:hormone activity"/>
    <property type="evidence" value="ECO:0007669"/>
    <property type="project" value="InterPro"/>
</dbReference>
<evidence type="ECO:0000256" key="6">
    <source>
        <dbReference type="RuleBase" id="RU000406"/>
    </source>
</evidence>
<dbReference type="InterPro" id="IPR016179">
    <property type="entry name" value="Insulin-like"/>
</dbReference>
<dbReference type="GO" id="GO:0005576">
    <property type="term" value="C:extracellular region"/>
    <property type="evidence" value="ECO:0007669"/>
    <property type="project" value="UniProtKB-SubCell"/>
</dbReference>
<dbReference type="PANTHER" id="PTHR13647:SF4">
    <property type="entry name" value="INSULIN-LIKE PEPTIDE 1-RELATED"/>
    <property type="match status" value="1"/>
</dbReference>
<dbReference type="InterPro" id="IPR022352">
    <property type="entry name" value="Ins/IGF/rlx"/>
</dbReference>
<evidence type="ECO:0000256" key="1">
    <source>
        <dbReference type="ARBA" id="ARBA00009034"/>
    </source>
</evidence>
<comment type="subunit">
    <text evidence="2">Heterodimer of a B chain and an A chain linked by two disulfide bonds.</text>
</comment>
<evidence type="ECO:0000256" key="7">
    <source>
        <dbReference type="SAM" id="Phobius"/>
    </source>
</evidence>
<evidence type="ECO:0000256" key="5">
    <source>
        <dbReference type="ARBA" id="ARBA00023157"/>
    </source>
</evidence>
<dbReference type="SUPFAM" id="SSF56994">
    <property type="entry name" value="Insulin-like"/>
    <property type="match status" value="1"/>
</dbReference>
<dbReference type="SMART" id="SM00078">
    <property type="entry name" value="IlGF"/>
    <property type="match status" value="1"/>
</dbReference>
<evidence type="ECO:0000313" key="9">
    <source>
        <dbReference type="EMBL" id="QBS36240.1"/>
    </source>
</evidence>
<dbReference type="EMBL" id="MH753707">
    <property type="protein sequence ID" value="QBS36240.1"/>
    <property type="molecule type" value="mRNA"/>
</dbReference>
<protein>
    <submittedName>
        <fullName evidence="9">Insulin-like peptide 1</fullName>
    </submittedName>
</protein>
<evidence type="ECO:0000256" key="2">
    <source>
        <dbReference type="ARBA" id="ARBA00011207"/>
    </source>
</evidence>
<keyword evidence="7" id="KW-0812">Transmembrane</keyword>
<comment type="similarity">
    <text evidence="1 6">Belongs to the insulin family.</text>
</comment>
<feature type="domain" description="Insulin-like" evidence="8">
    <location>
        <begin position="45"/>
        <end position="139"/>
    </location>
</feature>
<sequence>MNTMSNCYWFIFVWFFNIILNVNCYATYPNGRYTVNYPSGSDSPQKLCGAALTNTLMAVCQGFTNGRDKKFNSLLDHIMEYDNQDEDETGIILPNQEQQHLYMPNLLNSLVDNGRVKRTGIVEECCHNPCSKRHLRAYCLNRGNY</sequence>